<feature type="non-terminal residue" evidence="12">
    <location>
        <position position="486"/>
    </location>
</feature>
<dbReference type="GO" id="GO:0004888">
    <property type="term" value="F:transmembrane signaling receptor activity"/>
    <property type="evidence" value="ECO:0007669"/>
    <property type="project" value="InterPro"/>
</dbReference>
<evidence type="ECO:0000256" key="1">
    <source>
        <dbReference type="ARBA" id="ARBA00004651"/>
    </source>
</evidence>
<feature type="domain" description="Methyl-accepting transducer" evidence="10">
    <location>
        <begin position="344"/>
        <end position="486"/>
    </location>
</feature>
<dbReference type="EMBL" id="QURL01000019">
    <property type="protein sequence ID" value="RFC61757.1"/>
    <property type="molecule type" value="Genomic_DNA"/>
</dbReference>
<organism evidence="12 13">
    <name type="scientific">Fulvimarina endophytica</name>
    <dbReference type="NCBI Taxonomy" id="2293836"/>
    <lineage>
        <taxon>Bacteria</taxon>
        <taxon>Pseudomonadati</taxon>
        <taxon>Pseudomonadota</taxon>
        <taxon>Alphaproteobacteria</taxon>
        <taxon>Hyphomicrobiales</taxon>
        <taxon>Aurantimonadaceae</taxon>
        <taxon>Fulvimarina</taxon>
    </lineage>
</organism>
<dbReference type="SMART" id="SM00283">
    <property type="entry name" value="MA"/>
    <property type="match status" value="1"/>
</dbReference>
<evidence type="ECO:0000256" key="2">
    <source>
        <dbReference type="ARBA" id="ARBA00022475"/>
    </source>
</evidence>
<evidence type="ECO:0000256" key="4">
    <source>
        <dbReference type="ARBA" id="ARBA00022692"/>
    </source>
</evidence>
<evidence type="ECO:0000256" key="3">
    <source>
        <dbReference type="ARBA" id="ARBA00022500"/>
    </source>
</evidence>
<accession>A0A371WXP6</accession>
<dbReference type="Gene3D" id="6.10.340.10">
    <property type="match status" value="1"/>
</dbReference>
<dbReference type="SUPFAM" id="SSF103190">
    <property type="entry name" value="Sensory domain-like"/>
    <property type="match status" value="1"/>
</dbReference>
<feature type="domain" description="HAMP" evidence="11">
    <location>
        <begin position="206"/>
        <end position="259"/>
    </location>
</feature>
<dbReference type="Proteomes" id="UP000264310">
    <property type="component" value="Unassembled WGS sequence"/>
</dbReference>
<reference evidence="12 13" key="1">
    <citation type="submission" date="2018-08" db="EMBL/GenBank/DDBJ databases">
        <title>Fulvimarina sp. 85, whole genome shotgun sequence.</title>
        <authorList>
            <person name="Tuo L."/>
        </authorList>
    </citation>
    <scope>NUCLEOTIDE SEQUENCE [LARGE SCALE GENOMIC DNA]</scope>
    <source>
        <strain evidence="12 13">85</strain>
    </source>
</reference>
<dbReference type="SMART" id="SM00304">
    <property type="entry name" value="HAMP"/>
    <property type="match status" value="2"/>
</dbReference>
<dbReference type="InterPro" id="IPR004090">
    <property type="entry name" value="Chemotax_Me-accpt_rcpt"/>
</dbReference>
<evidence type="ECO:0000256" key="8">
    <source>
        <dbReference type="PROSITE-ProRule" id="PRU00284"/>
    </source>
</evidence>
<dbReference type="InterPro" id="IPR003660">
    <property type="entry name" value="HAMP_dom"/>
</dbReference>
<dbReference type="PANTHER" id="PTHR43531">
    <property type="entry name" value="PROTEIN ICFG"/>
    <property type="match status" value="1"/>
</dbReference>
<dbReference type="PANTHER" id="PTHR43531:SF11">
    <property type="entry name" value="METHYL-ACCEPTING CHEMOTAXIS PROTEIN 3"/>
    <property type="match status" value="1"/>
</dbReference>
<dbReference type="PRINTS" id="PR00260">
    <property type="entry name" value="CHEMTRNSDUCR"/>
</dbReference>
<sequence>MRNLSLSTKISMMVVGSLALLTLFLSIASYIAIEQDGQRRASERQEANMRVAWEVLSGYGNSYRLADGQIYAGLQPLNDFTVAVDKIKELVGGTATVFMGDTRVATNVTNVDGTRATGTKLAQGPVYDAVLGSGVPYRGHADILGTPYFTAYDPIKTMAGETIGVLYVGIPEADVMSNLSALHTSLLFVSGLTLLLVGAGAFFMARRMVNPLAALKETITNVARGRIDETVPHTDRGDEIGAIARAVADLRGAVAEQQQLKAANIAEERQKEDDRQRQDEEAAGYVRAHEFFMSEVEAGFGRLAKGDLTARLNKPFSQDYEGLRALFNESVANLEGAFSNVIGLVRSTHDGISEMVTATNDLSQRTEVQAANLEETVAALGEVTGAVNETANGADDARKVASAARHKAAQGGEVVKQAVQAMNEIETSSKQISSIISVIDEIAFQTNLLALNAGVEAARAGEAGKGFAVVAQEVRGLAQRSAEAAK</sequence>
<dbReference type="PROSITE" id="PS50111">
    <property type="entry name" value="CHEMOTAXIS_TRANSDUC_2"/>
    <property type="match status" value="1"/>
</dbReference>
<comment type="caution">
    <text evidence="12">The sequence shown here is derived from an EMBL/GenBank/DDBJ whole genome shotgun (WGS) entry which is preliminary data.</text>
</comment>
<dbReference type="PROSITE" id="PS50885">
    <property type="entry name" value="HAMP"/>
    <property type="match status" value="2"/>
</dbReference>
<dbReference type="GO" id="GO:0005886">
    <property type="term" value="C:plasma membrane"/>
    <property type="evidence" value="ECO:0007669"/>
    <property type="project" value="UniProtKB-SubCell"/>
</dbReference>
<dbReference type="SUPFAM" id="SSF58104">
    <property type="entry name" value="Methyl-accepting chemotaxis protein (MCP) signaling domain"/>
    <property type="match status" value="1"/>
</dbReference>
<keyword evidence="4 9" id="KW-0812">Transmembrane</keyword>
<dbReference type="InterPro" id="IPR033463">
    <property type="entry name" value="sCache_3"/>
</dbReference>
<keyword evidence="2" id="KW-1003">Cell membrane</keyword>
<dbReference type="Pfam" id="PF00672">
    <property type="entry name" value="HAMP"/>
    <property type="match status" value="1"/>
</dbReference>
<dbReference type="InterPro" id="IPR004089">
    <property type="entry name" value="MCPsignal_dom"/>
</dbReference>
<dbReference type="Gene3D" id="1.10.287.950">
    <property type="entry name" value="Methyl-accepting chemotaxis protein"/>
    <property type="match status" value="1"/>
</dbReference>
<name>A0A371WXP6_9HYPH</name>
<keyword evidence="8" id="KW-0807">Transducer</keyword>
<evidence type="ECO:0000256" key="6">
    <source>
        <dbReference type="ARBA" id="ARBA00023136"/>
    </source>
</evidence>
<dbReference type="SUPFAM" id="SSF158472">
    <property type="entry name" value="HAMP domain-like"/>
    <property type="match status" value="1"/>
</dbReference>
<gene>
    <name evidence="12" type="ORF">DYI37_19605</name>
</gene>
<dbReference type="GO" id="GO:0006935">
    <property type="term" value="P:chemotaxis"/>
    <property type="evidence" value="ECO:0007669"/>
    <property type="project" value="UniProtKB-KW"/>
</dbReference>
<evidence type="ECO:0000256" key="9">
    <source>
        <dbReference type="SAM" id="Phobius"/>
    </source>
</evidence>
<comment type="subcellular location">
    <subcellularLocation>
        <location evidence="1">Cell membrane</location>
        <topology evidence="1">Multi-pass membrane protein</topology>
    </subcellularLocation>
</comment>
<keyword evidence="13" id="KW-1185">Reference proteome</keyword>
<dbReference type="GO" id="GO:0007165">
    <property type="term" value="P:signal transduction"/>
    <property type="evidence" value="ECO:0007669"/>
    <property type="project" value="UniProtKB-KW"/>
</dbReference>
<keyword evidence="6 9" id="KW-0472">Membrane</keyword>
<feature type="transmembrane region" description="Helical" evidence="9">
    <location>
        <begin position="186"/>
        <end position="205"/>
    </location>
</feature>
<dbReference type="Pfam" id="PF00015">
    <property type="entry name" value="MCPsignal"/>
    <property type="match status" value="1"/>
</dbReference>
<evidence type="ECO:0000313" key="12">
    <source>
        <dbReference type="EMBL" id="RFC61757.1"/>
    </source>
</evidence>
<proteinExistence type="inferred from homology"/>
<protein>
    <submittedName>
        <fullName evidence="12">Methyl-accepting chemotaxis protein</fullName>
    </submittedName>
</protein>
<evidence type="ECO:0000256" key="5">
    <source>
        <dbReference type="ARBA" id="ARBA00022989"/>
    </source>
</evidence>
<dbReference type="OrthoDB" id="3378718at2"/>
<dbReference type="CDD" id="cd06225">
    <property type="entry name" value="HAMP"/>
    <property type="match status" value="1"/>
</dbReference>
<comment type="similarity">
    <text evidence="7">Belongs to the methyl-accepting chemotaxis (MCP) protein family.</text>
</comment>
<dbReference type="Pfam" id="PF17202">
    <property type="entry name" value="sCache_3_3"/>
    <property type="match status" value="1"/>
</dbReference>
<feature type="domain" description="HAMP" evidence="11">
    <location>
        <begin position="293"/>
        <end position="339"/>
    </location>
</feature>
<dbReference type="AlphaFoldDB" id="A0A371WXP6"/>
<dbReference type="InterPro" id="IPR029151">
    <property type="entry name" value="Sensor-like_sf"/>
</dbReference>
<evidence type="ECO:0000256" key="7">
    <source>
        <dbReference type="ARBA" id="ARBA00029447"/>
    </source>
</evidence>
<dbReference type="InterPro" id="IPR051310">
    <property type="entry name" value="MCP_chemotaxis"/>
</dbReference>
<evidence type="ECO:0000313" key="13">
    <source>
        <dbReference type="Proteomes" id="UP000264310"/>
    </source>
</evidence>
<keyword evidence="3" id="KW-0145">Chemotaxis</keyword>
<keyword evidence="5 9" id="KW-1133">Transmembrane helix</keyword>
<evidence type="ECO:0000259" key="11">
    <source>
        <dbReference type="PROSITE" id="PS50885"/>
    </source>
</evidence>
<dbReference type="RefSeq" id="WP_147307966.1">
    <property type="nucleotide sequence ID" value="NZ_QURL01000019.1"/>
</dbReference>
<evidence type="ECO:0000259" key="10">
    <source>
        <dbReference type="PROSITE" id="PS50111"/>
    </source>
</evidence>